<keyword evidence="7" id="KW-0769">Symport</keyword>
<feature type="transmembrane region" description="Helical" evidence="8">
    <location>
        <begin position="133"/>
        <end position="157"/>
    </location>
</feature>
<comment type="subcellular location">
    <subcellularLocation>
        <location evidence="1">Membrane</location>
        <topology evidence="1">Multi-pass membrane protein</topology>
    </subcellularLocation>
</comment>
<feature type="transmembrane region" description="Helical" evidence="8">
    <location>
        <begin position="611"/>
        <end position="633"/>
    </location>
</feature>
<keyword evidence="2 7" id="KW-0813">Transport</keyword>
<keyword evidence="3 7" id="KW-0812">Transmembrane</keyword>
<dbReference type="AlphaFoldDB" id="A0A6P5Q1P9"/>
<evidence type="ECO:0000256" key="2">
    <source>
        <dbReference type="ARBA" id="ARBA00022448"/>
    </source>
</evidence>
<feature type="transmembrane region" description="Helical" evidence="8">
    <location>
        <begin position="485"/>
        <end position="504"/>
    </location>
</feature>
<feature type="transmembrane region" description="Helical" evidence="8">
    <location>
        <begin position="59"/>
        <end position="76"/>
    </location>
</feature>
<protein>
    <recommendedName>
        <fullName evidence="7">Transporter</fullName>
    </recommendedName>
</protein>
<dbReference type="Proteomes" id="UP000515126">
    <property type="component" value="Chromosome 7"/>
</dbReference>
<dbReference type="PANTHER" id="PTHR11616">
    <property type="entry name" value="SODIUM/CHLORIDE DEPENDENT TRANSPORTER"/>
    <property type="match status" value="1"/>
</dbReference>
<dbReference type="SUPFAM" id="SSF161070">
    <property type="entry name" value="SNF-like"/>
    <property type="match status" value="1"/>
</dbReference>
<feature type="transmembrane region" description="Helical" evidence="8">
    <location>
        <begin position="571"/>
        <end position="590"/>
    </location>
</feature>
<keyword evidence="9" id="KW-1185">Reference proteome</keyword>
<feature type="binding site" evidence="6">
    <location>
        <position position="329"/>
    </location>
    <ligand>
        <name>Na(+)</name>
        <dbReference type="ChEBI" id="CHEBI:29101"/>
        <label>1</label>
    </ligand>
</feature>
<dbReference type="NCBIfam" id="NF037979">
    <property type="entry name" value="Na_transp"/>
    <property type="match status" value="1"/>
</dbReference>
<feature type="binding site" evidence="6">
    <location>
        <position position="297"/>
    </location>
    <ligand>
        <name>Na(+)</name>
        <dbReference type="ChEBI" id="CHEBI:29101"/>
        <label>1</label>
    </ligand>
</feature>
<sequence>MDQSFEDFLELKSKQPVEEEHTASKKGNNPTSVSWGFRTREVRVTKIPNHFQAKKTENILILVAFSIGLGSTWRFPYLCHQNGGGSFLLMYFILLLLLGIPLMYMEMVIGQWLRMDNIQAWKYMVPWLSGVGYSSILACVLVVLYNSALVSWSLFYLGQSFDYPLPWQNCPLIENLSMVAGNTCLWSEPHQYFWYHTLLRASNQMEEGIEALVLNVTVCLFATWIFLYVTMVTRIKISVLMMIFSILFPNVLLLCFFIRTLYLNGMKASLWRLVTTELSVLASLDAWRQAGGHVLYSLGLGMGTITTFSTYQPRGENYIKWASFVAMANLATSLLSSSVIFLVVGYWTTTSGTMCVNRSVSNLINLIANGVLPKAAWPPGDIIHNPPLEYLNWINQLPSNLKSQVIHHTLPCSILMQTEKIMEGPGLSYVAFSQAISQFPGSSFWAIIFFMSLAIMGLGTMLTLLEGIVLPLQKSISTFAKHPKLVQVLVCLGGFLGSLIFSSRPGSYVVFLFDDLLVPMVLIIIVVIQNLSLAWLYGIKRFRAEVFGQLGGLVWAPFTFLWSYVTLPTLLVLLTIYFLNLYYSGSPYYVSWNDSMSHEVKRPYKKIALGWVTFLSVLALLPILVYPLQHWWYLDDPNICETLEKPLSSKKTVTVPNRVTQWPVHPMRKLTLRNQEKSKALFQSKSPPENFLHPQILITKKDSENYSTFSLPNATLPSQIGFSTLAIHEVAKYTGHSESCLDSQNTGEK</sequence>
<dbReference type="PROSITE" id="PS50267">
    <property type="entry name" value="NA_NEUROTRAN_SYMP_3"/>
    <property type="match status" value="1"/>
</dbReference>
<gene>
    <name evidence="10" type="primary">LOC110298330</name>
</gene>
<keyword evidence="6" id="KW-0915">Sodium</keyword>
<feature type="transmembrane region" description="Helical" evidence="8">
    <location>
        <begin position="293"/>
        <end position="311"/>
    </location>
</feature>
<feature type="transmembrane region" description="Helical" evidence="8">
    <location>
        <begin position="323"/>
        <end position="347"/>
    </location>
</feature>
<dbReference type="GO" id="GO:0035725">
    <property type="term" value="P:sodium ion transmembrane transport"/>
    <property type="evidence" value="ECO:0007669"/>
    <property type="project" value="TreeGrafter"/>
</dbReference>
<dbReference type="RefSeq" id="XP_021023165.1">
    <property type="nucleotide sequence ID" value="XM_021167506.2"/>
</dbReference>
<evidence type="ECO:0000256" key="8">
    <source>
        <dbReference type="SAM" id="Phobius"/>
    </source>
</evidence>
<evidence type="ECO:0000256" key="6">
    <source>
        <dbReference type="PIRSR" id="PIRSR600175-1"/>
    </source>
</evidence>
<evidence type="ECO:0000256" key="7">
    <source>
        <dbReference type="RuleBase" id="RU003732"/>
    </source>
</evidence>
<keyword evidence="4 8" id="KW-1133">Transmembrane helix</keyword>
<dbReference type="PANTHER" id="PTHR11616:SF233">
    <property type="entry name" value="TRANSPORTER"/>
    <property type="match status" value="1"/>
</dbReference>
<dbReference type="GO" id="GO:0046872">
    <property type="term" value="F:metal ion binding"/>
    <property type="evidence" value="ECO:0007669"/>
    <property type="project" value="UniProtKB-KW"/>
</dbReference>
<evidence type="ECO:0000256" key="5">
    <source>
        <dbReference type="ARBA" id="ARBA00023136"/>
    </source>
</evidence>
<feature type="transmembrane region" description="Helical" evidence="8">
    <location>
        <begin position="237"/>
        <end position="258"/>
    </location>
</feature>
<dbReference type="Pfam" id="PF00209">
    <property type="entry name" value="SNF"/>
    <property type="match status" value="1"/>
</dbReference>
<evidence type="ECO:0000313" key="10">
    <source>
        <dbReference type="RefSeq" id="XP_021023165.1"/>
    </source>
</evidence>
<dbReference type="GeneID" id="110298330"/>
<dbReference type="InterPro" id="IPR037272">
    <property type="entry name" value="SNS_sf"/>
</dbReference>
<evidence type="ECO:0000256" key="4">
    <source>
        <dbReference type="ARBA" id="ARBA00022989"/>
    </source>
</evidence>
<dbReference type="PRINTS" id="PR00176">
    <property type="entry name" value="NANEUSMPORT"/>
</dbReference>
<accession>A0A6P5Q1P9</accession>
<feature type="transmembrane region" description="Helical" evidence="8">
    <location>
        <begin position="88"/>
        <end position="113"/>
    </location>
</feature>
<feature type="transmembrane region" description="Helical" evidence="8">
    <location>
        <begin position="444"/>
        <end position="465"/>
    </location>
</feature>
<organism evidence="9 10">
    <name type="scientific">Mus caroli</name>
    <name type="common">Ryukyu mouse</name>
    <name type="synonym">Ricefield mouse</name>
    <dbReference type="NCBI Taxonomy" id="10089"/>
    <lineage>
        <taxon>Eukaryota</taxon>
        <taxon>Metazoa</taxon>
        <taxon>Chordata</taxon>
        <taxon>Craniata</taxon>
        <taxon>Vertebrata</taxon>
        <taxon>Euteleostomi</taxon>
        <taxon>Mammalia</taxon>
        <taxon>Eutheria</taxon>
        <taxon>Euarchontoglires</taxon>
        <taxon>Glires</taxon>
        <taxon>Rodentia</taxon>
        <taxon>Myomorpha</taxon>
        <taxon>Muroidea</taxon>
        <taxon>Muridae</taxon>
        <taxon>Murinae</taxon>
        <taxon>Mus</taxon>
        <taxon>Mus</taxon>
    </lineage>
</organism>
<keyword evidence="5 8" id="KW-0472">Membrane</keyword>
<evidence type="ECO:0000256" key="1">
    <source>
        <dbReference type="ARBA" id="ARBA00004141"/>
    </source>
</evidence>
<name>A0A6P5Q1P9_MUSCR</name>
<reference evidence="10" key="1">
    <citation type="submission" date="2025-08" db="UniProtKB">
        <authorList>
            <consortium name="RefSeq"/>
        </authorList>
    </citation>
    <scope>IDENTIFICATION</scope>
</reference>
<feature type="transmembrane region" description="Helical" evidence="8">
    <location>
        <begin position="516"/>
        <end position="539"/>
    </location>
</feature>
<evidence type="ECO:0000313" key="9">
    <source>
        <dbReference type="Proteomes" id="UP000515126"/>
    </source>
</evidence>
<comment type="similarity">
    <text evidence="7">Belongs to the sodium:neurotransmitter symporter (SNF) (TC 2.A.22) family.</text>
</comment>
<dbReference type="KEGG" id="mcal:110298330"/>
<keyword evidence="6" id="KW-0479">Metal-binding</keyword>
<dbReference type="PROSITE" id="PS00610">
    <property type="entry name" value="NA_NEUROTRAN_SYMP_1"/>
    <property type="match status" value="1"/>
</dbReference>
<dbReference type="GO" id="GO:0015293">
    <property type="term" value="F:symporter activity"/>
    <property type="evidence" value="ECO:0007669"/>
    <property type="project" value="UniProtKB-KW"/>
</dbReference>
<dbReference type="GO" id="GO:0005886">
    <property type="term" value="C:plasma membrane"/>
    <property type="evidence" value="ECO:0007669"/>
    <property type="project" value="TreeGrafter"/>
</dbReference>
<evidence type="ECO:0000256" key="3">
    <source>
        <dbReference type="ARBA" id="ARBA00022692"/>
    </source>
</evidence>
<feature type="transmembrane region" description="Helical" evidence="8">
    <location>
        <begin position="212"/>
        <end position="231"/>
    </location>
</feature>
<dbReference type="GO" id="GO:0006865">
    <property type="term" value="P:amino acid transport"/>
    <property type="evidence" value="ECO:0007669"/>
    <property type="project" value="TreeGrafter"/>
</dbReference>
<proteinExistence type="inferred from homology"/>
<dbReference type="InterPro" id="IPR000175">
    <property type="entry name" value="Na/ntran_symport"/>
</dbReference>